<feature type="signal peptide" evidence="2">
    <location>
        <begin position="1"/>
        <end position="24"/>
    </location>
</feature>
<evidence type="ECO:0000256" key="1">
    <source>
        <dbReference type="SAM" id="Coils"/>
    </source>
</evidence>
<dbReference type="InterPro" id="IPR041378">
    <property type="entry name" value="S-layer_SbsC_C"/>
</dbReference>
<dbReference type="Pfam" id="PF18058">
    <property type="entry name" value="SbsC_C"/>
    <property type="match status" value="1"/>
</dbReference>
<dbReference type="SMART" id="SM00460">
    <property type="entry name" value="TGc"/>
    <property type="match status" value="1"/>
</dbReference>
<dbReference type="InterPro" id="IPR038765">
    <property type="entry name" value="Papain-like_cys_pep_sf"/>
</dbReference>
<evidence type="ECO:0000313" key="5">
    <source>
        <dbReference type="Proteomes" id="UP001597318"/>
    </source>
</evidence>
<keyword evidence="2" id="KW-0732">Signal</keyword>
<protein>
    <submittedName>
        <fullName evidence="4">Transglutaminase domain-containing protein</fullName>
    </submittedName>
</protein>
<evidence type="ECO:0000313" key="4">
    <source>
        <dbReference type="EMBL" id="MFD2214867.1"/>
    </source>
</evidence>
<dbReference type="Pfam" id="PF01841">
    <property type="entry name" value="Transglut_core"/>
    <property type="match status" value="1"/>
</dbReference>
<feature type="domain" description="Transglutaminase-like" evidence="3">
    <location>
        <begin position="313"/>
        <end position="369"/>
    </location>
</feature>
<comment type="caution">
    <text evidence="4">The sequence shown here is derived from an EMBL/GenBank/DDBJ whole genome shotgun (WGS) entry which is preliminary data.</text>
</comment>
<dbReference type="InterPro" id="IPR052557">
    <property type="entry name" value="CAP/Cytokinesis_protein"/>
</dbReference>
<feature type="coiled-coil region" evidence="1">
    <location>
        <begin position="123"/>
        <end position="150"/>
    </location>
</feature>
<organism evidence="4 5">
    <name type="scientific">Metabacillus endolithicus</name>
    <dbReference type="NCBI Taxonomy" id="1535204"/>
    <lineage>
        <taxon>Bacteria</taxon>
        <taxon>Bacillati</taxon>
        <taxon>Bacillota</taxon>
        <taxon>Bacilli</taxon>
        <taxon>Bacillales</taxon>
        <taxon>Bacillaceae</taxon>
        <taxon>Metabacillus</taxon>
    </lineage>
</organism>
<gene>
    <name evidence="4" type="ORF">ACFSKK_14350</name>
</gene>
<reference evidence="5" key="1">
    <citation type="journal article" date="2019" name="Int. J. Syst. Evol. Microbiol.">
        <title>The Global Catalogue of Microorganisms (GCM) 10K type strain sequencing project: providing services to taxonomists for standard genome sequencing and annotation.</title>
        <authorList>
            <consortium name="The Broad Institute Genomics Platform"/>
            <consortium name="The Broad Institute Genome Sequencing Center for Infectious Disease"/>
            <person name="Wu L."/>
            <person name="Ma J."/>
        </authorList>
    </citation>
    <scope>NUCLEOTIDE SEQUENCE [LARGE SCALE GENOMIC DNA]</scope>
    <source>
        <strain evidence="5">CGMCC 1.15474</strain>
    </source>
</reference>
<dbReference type="Gene3D" id="3.10.620.30">
    <property type="match status" value="1"/>
</dbReference>
<sequence>MFTLRRTLLLVILFFCFSHVQAYAGSWEVPYKDALNVANQLKQKQTAFDRAINQGNLELVDSLYNDFSALIGKTERAIGKVPRSSKREYLLNEFVRPAKISRERVIYEVSQLRLLEQIDANVKKGSFNEAKNLLAKLDRLKKRAVEIKDAGGYASLPSAVNSYLTNYENTLRNTIVTGSVPSLYSSIYNGISSIKPEINVGSFSKDSDVVFETLNSVLQDHPELFYFSYKGSLFWSDGRFEIKYLYSTSTILSMKSQLEQKANQILSKTITPGMSEYQKVKAIHDYLVLNMAYDYDNYLRGSLPEDSYNVYGALIKGTAVCEGYTEAMIYLLGKLNIETKYVTGTGNGGAHAWNKVKIDGVWYNVDATWNDPVPDKKGYVRYDYFLVTDSELAKDHKWDNSGFPKATDGKFMK</sequence>
<name>A0ABW5BXJ5_9BACI</name>
<keyword evidence="1" id="KW-0175">Coiled coil</keyword>
<proteinExistence type="predicted"/>
<dbReference type="PANTHER" id="PTHR46333">
    <property type="entry name" value="CYTOKINESIS PROTEIN 3"/>
    <property type="match status" value="1"/>
</dbReference>
<accession>A0ABW5BXJ5</accession>
<dbReference type="Gene3D" id="1.20.58.780">
    <property type="match status" value="1"/>
</dbReference>
<keyword evidence="5" id="KW-1185">Reference proteome</keyword>
<dbReference type="PANTHER" id="PTHR46333:SF2">
    <property type="entry name" value="CYTOKINESIS PROTEIN 3"/>
    <property type="match status" value="1"/>
</dbReference>
<dbReference type="EMBL" id="JBHUIK010000003">
    <property type="protein sequence ID" value="MFD2214867.1"/>
    <property type="molecule type" value="Genomic_DNA"/>
</dbReference>
<evidence type="ECO:0000259" key="3">
    <source>
        <dbReference type="SMART" id="SM00460"/>
    </source>
</evidence>
<dbReference type="Proteomes" id="UP001597318">
    <property type="component" value="Unassembled WGS sequence"/>
</dbReference>
<dbReference type="InterPro" id="IPR002931">
    <property type="entry name" value="Transglutaminase-like"/>
</dbReference>
<dbReference type="RefSeq" id="WP_247346371.1">
    <property type="nucleotide sequence ID" value="NZ_CP095550.1"/>
</dbReference>
<evidence type="ECO:0000256" key="2">
    <source>
        <dbReference type="SAM" id="SignalP"/>
    </source>
</evidence>
<dbReference type="SUPFAM" id="SSF54001">
    <property type="entry name" value="Cysteine proteinases"/>
    <property type="match status" value="1"/>
</dbReference>
<feature type="chain" id="PRO_5045655025" evidence="2">
    <location>
        <begin position="25"/>
        <end position="413"/>
    </location>
</feature>